<accession>A0A9D3S849</accession>
<feature type="signal peptide" evidence="1">
    <location>
        <begin position="1"/>
        <end position="20"/>
    </location>
</feature>
<dbReference type="EMBL" id="JAHKSW010000028">
    <property type="protein sequence ID" value="KAG7314841.1"/>
    <property type="molecule type" value="Genomic_DNA"/>
</dbReference>
<evidence type="ECO:0000313" key="3">
    <source>
        <dbReference type="Proteomes" id="UP000824219"/>
    </source>
</evidence>
<dbReference type="AlphaFoldDB" id="A0A9D3S849"/>
<evidence type="ECO:0000256" key="1">
    <source>
        <dbReference type="SAM" id="SignalP"/>
    </source>
</evidence>
<comment type="caution">
    <text evidence="2">The sequence shown here is derived from an EMBL/GenBank/DDBJ whole genome shotgun (WGS) entry which is preliminary data.</text>
</comment>
<keyword evidence="1" id="KW-0732">Signal</keyword>
<keyword evidence="3" id="KW-1185">Reference proteome</keyword>
<evidence type="ECO:0000313" key="2">
    <source>
        <dbReference type="EMBL" id="KAG7314841.1"/>
    </source>
</evidence>
<gene>
    <name evidence="2" type="ORF">KOW79_022144</name>
</gene>
<proteinExistence type="predicted"/>
<protein>
    <submittedName>
        <fullName evidence="2">Uncharacterized protein</fullName>
    </submittedName>
</protein>
<organism evidence="2 3">
    <name type="scientific">Hemibagrus wyckioides</name>
    <dbReference type="NCBI Taxonomy" id="337641"/>
    <lineage>
        <taxon>Eukaryota</taxon>
        <taxon>Metazoa</taxon>
        <taxon>Chordata</taxon>
        <taxon>Craniata</taxon>
        <taxon>Vertebrata</taxon>
        <taxon>Euteleostomi</taxon>
        <taxon>Actinopterygii</taxon>
        <taxon>Neopterygii</taxon>
        <taxon>Teleostei</taxon>
        <taxon>Ostariophysi</taxon>
        <taxon>Siluriformes</taxon>
        <taxon>Bagridae</taxon>
        <taxon>Hemibagrus</taxon>
    </lineage>
</organism>
<feature type="chain" id="PRO_5038624404" evidence="1">
    <location>
        <begin position="21"/>
        <end position="90"/>
    </location>
</feature>
<dbReference type="Proteomes" id="UP000824219">
    <property type="component" value="Linkage Group LG28"/>
</dbReference>
<reference evidence="2 3" key="1">
    <citation type="submission" date="2021-06" db="EMBL/GenBank/DDBJ databases">
        <title>Chromosome-level genome assembly of the red-tail catfish (Hemibagrus wyckioides).</title>
        <authorList>
            <person name="Shao F."/>
        </authorList>
    </citation>
    <scope>NUCLEOTIDE SEQUENCE [LARGE SCALE GENOMIC DNA]</scope>
    <source>
        <strain evidence="2">EC202008001</strain>
        <tissue evidence="2">Blood</tissue>
    </source>
</reference>
<name>A0A9D3S849_9TELE</name>
<sequence>MRLQMLLSLLVALLPDQVCCIKPEEQEQLTFCSVDGEKVFSGDLDYTFTTIYSFARSTYNTSAGLHRPLRYIRSDSTNGEIFTLTINRTY</sequence>